<reference evidence="2" key="1">
    <citation type="submission" date="2020-10" db="EMBL/GenBank/DDBJ databases">
        <authorList>
            <person name="Gilroy R."/>
        </authorList>
    </citation>
    <scope>NUCLEOTIDE SEQUENCE</scope>
    <source>
        <strain evidence="2">CHK190-19873</strain>
    </source>
</reference>
<dbReference type="Pfam" id="PF13306">
    <property type="entry name" value="LRR_5"/>
    <property type="match status" value="2"/>
</dbReference>
<dbReference type="InterPro" id="IPR053139">
    <property type="entry name" value="Surface_bspA-like"/>
</dbReference>
<feature type="signal peptide" evidence="1">
    <location>
        <begin position="1"/>
        <end position="30"/>
    </location>
</feature>
<keyword evidence="1" id="KW-0732">Signal</keyword>
<comment type="caution">
    <text evidence="2">The sequence shown here is derived from an EMBL/GenBank/DDBJ whole genome shotgun (WGS) entry which is preliminary data.</text>
</comment>
<sequence length="883" mass="95510">MNVLKQKLAALFLFCGALFFALLPGFPSEAASNLVPTAASNLDVGLRKSSSLVATSSGYMRVFYLDDTVHIEYYDNNFNIQSKKTLAMDLDLWGGFYAGSNAYYLVEGKANTAESDTAEVIRVIKYDTNWRRIGVASITSNPDLFGGDVRYPFDYGCVEFAEQGGTLYIVTGHEGYVDEAVGQGHQGFLMIAVNTSTMEGKIVRSDLWHSFAQYIKCNGSDLYVLEQSEGSRCTTLTKYNADTLDSQKLSVLDYGGAWDSVWAINCYASVDGMEISGSNVLCIGTSIDQSKYDSVTSDTPHNIYLTVTPLSNFSEDATTVKWLTSYTGGGKSFLGVKLTKINDNRFLVSWEETSSGDNASTDDSLSGSILHYVFLDGNGNKIGKEYTSAAPISECQPIVKDSKVVYYASNGNMVNFYSINAQTGSASKKAYRVAGENATWKYSNGVLTISGSGEVSVPEESYRSPLSTTSYSSVYYPGRWKSLQDKVKKIVIKKGITAIADECFSSFSSLTEVEIESGLKRIGEKAFYNCGNLEKITIPASVTSIGDDILWTGSYWVGDQSHVVYAAIHTEYNSQAAKYAKRNGITYYLTLDNAKISGVRSSYTFAGKAVEPSTLKVKIGSRTLKKGTEYKVSYSNNTKPGTATLKVTGTGRFEGTLSVKFKITSPAVGTKLTDSKTKSVYTVTKKGSTVAYTSAKNVKSTSLTIPSKIKLKGVTYKVTAISDNALRNNKRLKNVTIGGSVTSIGAGAFSGCTALQKVQIGSGVKSIDTKAFYGCKKLTSVTLGKNVTSIGTSAFANCTSLTKITLPSKVAKIGSRAFYNCSRLTSITIKTEKLTSGTVKSSAFTKAGSKNYKKLTVTVPKAKKTAYKKLLRQRGISVKAKFK</sequence>
<feature type="chain" id="PRO_5039037455" evidence="1">
    <location>
        <begin position="31"/>
        <end position="883"/>
    </location>
</feature>
<dbReference type="PANTHER" id="PTHR45661:SF3">
    <property type="entry name" value="IG-LIKE DOMAIN-CONTAINING PROTEIN"/>
    <property type="match status" value="1"/>
</dbReference>
<dbReference type="Proteomes" id="UP000823935">
    <property type="component" value="Unassembled WGS sequence"/>
</dbReference>
<name>A0A9D1EVQ0_9FIRM</name>
<reference evidence="2" key="2">
    <citation type="journal article" date="2021" name="PeerJ">
        <title>Extensive microbial diversity within the chicken gut microbiome revealed by metagenomics and culture.</title>
        <authorList>
            <person name="Gilroy R."/>
            <person name="Ravi A."/>
            <person name="Getino M."/>
            <person name="Pursley I."/>
            <person name="Horton D.L."/>
            <person name="Alikhan N.F."/>
            <person name="Baker D."/>
            <person name="Gharbi K."/>
            <person name="Hall N."/>
            <person name="Watson M."/>
            <person name="Adriaenssens E.M."/>
            <person name="Foster-Nyarko E."/>
            <person name="Jarju S."/>
            <person name="Secka A."/>
            <person name="Antonio M."/>
            <person name="Oren A."/>
            <person name="Chaudhuri R.R."/>
            <person name="La Ragione R."/>
            <person name="Hildebrand F."/>
            <person name="Pallen M.J."/>
        </authorList>
    </citation>
    <scope>NUCLEOTIDE SEQUENCE</scope>
    <source>
        <strain evidence="2">CHK190-19873</strain>
    </source>
</reference>
<evidence type="ECO:0000313" key="2">
    <source>
        <dbReference type="EMBL" id="HIS32773.1"/>
    </source>
</evidence>
<dbReference type="SUPFAM" id="SSF52058">
    <property type="entry name" value="L domain-like"/>
    <property type="match status" value="1"/>
</dbReference>
<proteinExistence type="predicted"/>
<dbReference type="AlphaFoldDB" id="A0A9D1EVQ0"/>
<evidence type="ECO:0000256" key="1">
    <source>
        <dbReference type="SAM" id="SignalP"/>
    </source>
</evidence>
<dbReference type="PANTHER" id="PTHR45661">
    <property type="entry name" value="SURFACE ANTIGEN"/>
    <property type="match status" value="1"/>
</dbReference>
<gene>
    <name evidence="2" type="ORF">IAB44_14695</name>
</gene>
<dbReference type="InterPro" id="IPR032675">
    <property type="entry name" value="LRR_dom_sf"/>
</dbReference>
<organism evidence="2 3">
    <name type="scientific">Candidatus Limivivens intestinipullorum</name>
    <dbReference type="NCBI Taxonomy" id="2840858"/>
    <lineage>
        <taxon>Bacteria</taxon>
        <taxon>Bacillati</taxon>
        <taxon>Bacillota</taxon>
        <taxon>Clostridia</taxon>
        <taxon>Lachnospirales</taxon>
        <taxon>Lachnospiraceae</taxon>
        <taxon>Lachnospiraceae incertae sedis</taxon>
        <taxon>Candidatus Limivivens</taxon>
    </lineage>
</organism>
<accession>A0A9D1EVQ0</accession>
<dbReference type="EMBL" id="DVIQ01000099">
    <property type="protein sequence ID" value="HIS32773.1"/>
    <property type="molecule type" value="Genomic_DNA"/>
</dbReference>
<dbReference type="InterPro" id="IPR026906">
    <property type="entry name" value="LRR_5"/>
</dbReference>
<dbReference type="Gene3D" id="3.40.50.12480">
    <property type="match status" value="1"/>
</dbReference>
<dbReference type="Gene3D" id="3.80.10.10">
    <property type="entry name" value="Ribonuclease Inhibitor"/>
    <property type="match status" value="2"/>
</dbReference>
<evidence type="ECO:0000313" key="3">
    <source>
        <dbReference type="Proteomes" id="UP000823935"/>
    </source>
</evidence>
<protein>
    <submittedName>
        <fullName evidence="2">Leucine-rich repeat protein</fullName>
    </submittedName>
</protein>